<evidence type="ECO:0000256" key="2">
    <source>
        <dbReference type="ARBA" id="ARBA00001913"/>
    </source>
</evidence>
<evidence type="ECO:0000256" key="6">
    <source>
        <dbReference type="ARBA" id="ARBA00022525"/>
    </source>
</evidence>
<dbReference type="Gene3D" id="2.80.10.50">
    <property type="match status" value="1"/>
</dbReference>
<evidence type="ECO:0000256" key="7">
    <source>
        <dbReference type="ARBA" id="ARBA00022729"/>
    </source>
</evidence>
<evidence type="ECO:0000256" key="1">
    <source>
        <dbReference type="ARBA" id="ARBA00000695"/>
    </source>
</evidence>
<dbReference type="GO" id="GO:0030570">
    <property type="term" value="F:pectate lyase activity"/>
    <property type="evidence" value="ECO:0007669"/>
    <property type="project" value="UniProtKB-UniRule"/>
</dbReference>
<evidence type="ECO:0000256" key="4">
    <source>
        <dbReference type="ARBA" id="ARBA00006463"/>
    </source>
</evidence>
<dbReference type="SUPFAM" id="SSF51126">
    <property type="entry name" value="Pectin lyase-like"/>
    <property type="match status" value="1"/>
</dbReference>
<dbReference type="Pfam" id="PF03211">
    <property type="entry name" value="Pectate_lyase"/>
    <property type="match status" value="1"/>
</dbReference>
<evidence type="ECO:0000259" key="12">
    <source>
        <dbReference type="Pfam" id="PF14200"/>
    </source>
</evidence>
<dbReference type="GO" id="GO:0005576">
    <property type="term" value="C:extracellular region"/>
    <property type="evidence" value="ECO:0007669"/>
    <property type="project" value="UniProtKB-SubCell"/>
</dbReference>
<dbReference type="EC" id="4.2.2.2" evidence="5 10"/>
<organism evidence="13 14">
    <name type="scientific">Streptomyces dysideae</name>
    <dbReference type="NCBI Taxonomy" id="909626"/>
    <lineage>
        <taxon>Bacteria</taxon>
        <taxon>Bacillati</taxon>
        <taxon>Actinomycetota</taxon>
        <taxon>Actinomycetes</taxon>
        <taxon>Kitasatosporales</taxon>
        <taxon>Streptomycetaceae</taxon>
        <taxon>Streptomyces</taxon>
    </lineage>
</organism>
<dbReference type="STRING" id="909626.AQJ91_30295"/>
<dbReference type="PANTHER" id="PTHR33407:SF9">
    <property type="entry name" value="PECTATE LYASE F-RELATED"/>
    <property type="match status" value="1"/>
</dbReference>
<gene>
    <name evidence="13" type="ORF">AQJ91_30295</name>
</gene>
<comment type="cofactor">
    <cofactor evidence="2 10">
        <name>Ca(2+)</name>
        <dbReference type="ChEBI" id="CHEBI:29108"/>
    </cofactor>
</comment>
<sequence length="393" mass="39829">MAQAACGGGAEQTWQLTESGDGFTVEALHSGLCAGVRGDSKSAGTAVEQQTCDGGDAQVWKVSAAGDAYHLVNTHSGQCLDAKAARTRQDSCDKALTKSWTLKAASGVAPSPAPDSASPSSSPSPSKSSASPSASASPSKSAKPTASPTPKATRTPAAGTSTVSGSWPTATGGMAVSASIEVSGSYDGGLRRFAGSGALGGDGQDEDQDPIFELADGATLKNVILGAPAADGVHCLGSCTLENVWWEDVGEDAATFKGKSASARYLVVGGGARKADDKVFQHNGGGTLTIRDFQVADFGKLYRSCGNCETQYERHVVISNVRVTGPGNSVVGINANYGDTAVLSGVTIVGDSGRDISVCTRFQGNSSGDEPSVIGSGPDGTYCRYSTSSITYR</sequence>
<keyword evidence="9 10" id="KW-0456">Lyase</keyword>
<feature type="region of interest" description="Disordered" evidence="11">
    <location>
        <begin position="105"/>
        <end position="170"/>
    </location>
</feature>
<name>A0A117RZ92_9ACTN</name>
<keyword evidence="6 10" id="KW-0964">Secreted</keyword>
<dbReference type="PROSITE" id="PS50231">
    <property type="entry name" value="RICIN_B_LECTIN"/>
    <property type="match status" value="1"/>
</dbReference>
<evidence type="ECO:0000256" key="9">
    <source>
        <dbReference type="ARBA" id="ARBA00023239"/>
    </source>
</evidence>
<dbReference type="GO" id="GO:0045490">
    <property type="term" value="P:pectin catabolic process"/>
    <property type="evidence" value="ECO:0007669"/>
    <property type="project" value="TreeGrafter"/>
</dbReference>
<comment type="catalytic activity">
    <reaction evidence="1 10">
        <text>Eliminative cleavage of (1-&gt;4)-alpha-D-galacturonan to give oligosaccharides with 4-deoxy-alpha-D-galact-4-enuronosyl groups at their non-reducing ends.</text>
        <dbReference type="EC" id="4.2.2.2"/>
    </reaction>
</comment>
<evidence type="ECO:0000256" key="8">
    <source>
        <dbReference type="ARBA" id="ARBA00022837"/>
    </source>
</evidence>
<keyword evidence="7" id="KW-0732">Signal</keyword>
<evidence type="ECO:0000313" key="14">
    <source>
        <dbReference type="Proteomes" id="UP000053260"/>
    </source>
</evidence>
<evidence type="ECO:0000256" key="10">
    <source>
        <dbReference type="RuleBase" id="RU367009"/>
    </source>
</evidence>
<comment type="caution">
    <text evidence="13">The sequence shown here is derived from an EMBL/GenBank/DDBJ whole genome shotgun (WGS) entry which is preliminary data.</text>
</comment>
<proteinExistence type="inferred from homology"/>
<comment type="subcellular location">
    <subcellularLocation>
        <location evidence="3 10">Secreted</location>
    </subcellularLocation>
</comment>
<evidence type="ECO:0000313" key="13">
    <source>
        <dbReference type="EMBL" id="KUO17509.1"/>
    </source>
</evidence>
<feature type="compositionally biased region" description="Polar residues" evidence="11">
    <location>
        <begin position="159"/>
        <end position="169"/>
    </location>
</feature>
<dbReference type="AlphaFoldDB" id="A0A117RZ92"/>
<dbReference type="InterPro" id="IPR004898">
    <property type="entry name" value="Pectate_lyase_PlyH/PlyE-like"/>
</dbReference>
<dbReference type="InterPro" id="IPR000772">
    <property type="entry name" value="Ricin_B_lectin"/>
</dbReference>
<evidence type="ECO:0000256" key="5">
    <source>
        <dbReference type="ARBA" id="ARBA00012272"/>
    </source>
</evidence>
<dbReference type="InterPro" id="IPR011050">
    <property type="entry name" value="Pectin_lyase_fold/virulence"/>
</dbReference>
<dbReference type="SUPFAM" id="SSF50370">
    <property type="entry name" value="Ricin B-like lectins"/>
    <property type="match status" value="1"/>
</dbReference>
<dbReference type="EMBL" id="LMXB01000075">
    <property type="protein sequence ID" value="KUO17509.1"/>
    <property type="molecule type" value="Genomic_DNA"/>
</dbReference>
<evidence type="ECO:0000256" key="11">
    <source>
        <dbReference type="SAM" id="MobiDB-lite"/>
    </source>
</evidence>
<protein>
    <recommendedName>
        <fullName evidence="5 10">Pectate lyase</fullName>
        <ecNumber evidence="5 10">4.2.2.2</ecNumber>
    </recommendedName>
</protein>
<dbReference type="Pfam" id="PF14200">
    <property type="entry name" value="RicinB_lectin_2"/>
    <property type="match status" value="1"/>
</dbReference>
<accession>A0A117RZ92</accession>
<comment type="similarity">
    <text evidence="4 10">Belongs to the polysaccharide lyase 3 family.</text>
</comment>
<dbReference type="InterPro" id="IPR012334">
    <property type="entry name" value="Pectin_lyas_fold"/>
</dbReference>
<comment type="function">
    <text evidence="10">Catalyzes the depolymerization of both polygalacturonate and pectins of methyl esterification degree from 22 to 89%, with an endo mode of action. In contrast to the majority of pectate lyases, displays high activity on highly methylated pectins.</text>
</comment>
<evidence type="ECO:0000256" key="3">
    <source>
        <dbReference type="ARBA" id="ARBA00004613"/>
    </source>
</evidence>
<feature type="compositionally biased region" description="Low complexity" evidence="11">
    <location>
        <begin position="105"/>
        <end position="158"/>
    </location>
</feature>
<keyword evidence="14" id="KW-1185">Reference proteome</keyword>
<reference evidence="13 14" key="1">
    <citation type="submission" date="2015-10" db="EMBL/GenBank/DDBJ databases">
        <title>Draft genome sequence of Streptomyces sp. RV15, isolated from a marine sponge.</title>
        <authorList>
            <person name="Ruckert C."/>
            <person name="Abdelmohsen U.R."/>
            <person name="Winkler A."/>
            <person name="Hentschel U."/>
            <person name="Kalinowski J."/>
            <person name="Kampfer P."/>
            <person name="Glaeser S."/>
        </authorList>
    </citation>
    <scope>NUCLEOTIDE SEQUENCE [LARGE SCALE GENOMIC DNA]</scope>
    <source>
        <strain evidence="13 14">RV15</strain>
    </source>
</reference>
<feature type="domain" description="Ricin B lectin" evidence="12">
    <location>
        <begin position="11"/>
        <end position="87"/>
    </location>
</feature>
<keyword evidence="8 10" id="KW-0106">Calcium</keyword>
<dbReference type="PANTHER" id="PTHR33407">
    <property type="entry name" value="PECTATE LYASE F-RELATED"/>
    <property type="match status" value="1"/>
</dbReference>
<dbReference type="Gene3D" id="2.160.20.10">
    <property type="entry name" value="Single-stranded right-handed beta-helix, Pectin lyase-like"/>
    <property type="match status" value="1"/>
</dbReference>
<dbReference type="Proteomes" id="UP000053260">
    <property type="component" value="Unassembled WGS sequence"/>
</dbReference>
<dbReference type="InterPro" id="IPR035992">
    <property type="entry name" value="Ricin_B-like_lectins"/>
</dbReference>
<dbReference type="CDD" id="cd00161">
    <property type="entry name" value="beta-trefoil_Ricin-like"/>
    <property type="match status" value="1"/>
</dbReference>